<dbReference type="Gene3D" id="3.30.460.10">
    <property type="entry name" value="Beta Polymerase, domain 2"/>
    <property type="match status" value="1"/>
</dbReference>
<evidence type="ECO:0000313" key="10">
    <source>
        <dbReference type="Proteomes" id="UP000053105"/>
    </source>
</evidence>
<evidence type="ECO:0000313" key="9">
    <source>
        <dbReference type="EMBL" id="KOX72763.1"/>
    </source>
</evidence>
<name>A0A0M8ZZG1_9HYME</name>
<proteinExistence type="predicted"/>
<keyword evidence="6" id="KW-0539">Nucleus</keyword>
<comment type="subcellular location">
    <subcellularLocation>
        <location evidence="1">Nucleus</location>
    </subcellularLocation>
</comment>
<dbReference type="FunFam" id="3.30.460.10:FF:000093">
    <property type="entry name" value="Interleukin enhancer-binding factor 2"/>
    <property type="match status" value="1"/>
</dbReference>
<dbReference type="InterPro" id="IPR006561">
    <property type="entry name" value="DZF_dom"/>
</dbReference>
<dbReference type="STRING" id="166423.A0A0M8ZZG1"/>
<keyword evidence="5" id="KW-0804">Transcription</keyword>
<evidence type="ECO:0000256" key="2">
    <source>
        <dbReference type="ARBA" id="ARBA00023015"/>
    </source>
</evidence>
<keyword evidence="2" id="KW-0805">Transcription regulation</keyword>
<evidence type="ECO:0000256" key="5">
    <source>
        <dbReference type="ARBA" id="ARBA00023163"/>
    </source>
</evidence>
<feature type="domain" description="DZF" evidence="8">
    <location>
        <begin position="77"/>
        <end position="426"/>
    </location>
</feature>
<dbReference type="GO" id="GO:0045893">
    <property type="term" value="P:positive regulation of DNA-templated transcription"/>
    <property type="evidence" value="ECO:0007669"/>
    <property type="project" value="TreeGrafter"/>
</dbReference>
<feature type="region of interest" description="Disordered" evidence="7">
    <location>
        <begin position="407"/>
        <end position="434"/>
    </location>
</feature>
<dbReference type="GO" id="GO:0071013">
    <property type="term" value="C:catalytic step 2 spliceosome"/>
    <property type="evidence" value="ECO:0007669"/>
    <property type="project" value="TreeGrafter"/>
</dbReference>
<evidence type="ECO:0000256" key="4">
    <source>
        <dbReference type="ARBA" id="ARBA00023159"/>
    </source>
</evidence>
<accession>A0A0M8ZZG1</accession>
<dbReference type="InterPro" id="IPR043519">
    <property type="entry name" value="NT_sf"/>
</dbReference>
<dbReference type="PROSITE" id="PS51703">
    <property type="entry name" value="DZF"/>
    <property type="match status" value="1"/>
</dbReference>
<feature type="compositionally biased region" description="Acidic residues" evidence="7">
    <location>
        <begin position="417"/>
        <end position="434"/>
    </location>
</feature>
<keyword evidence="3" id="KW-0238">DNA-binding</keyword>
<dbReference type="InterPro" id="IPR049401">
    <property type="entry name" value="DZF_dom_N"/>
</dbReference>
<dbReference type="Pfam" id="PF07528">
    <property type="entry name" value="DZF_N"/>
    <property type="match status" value="1"/>
</dbReference>
<dbReference type="PANTHER" id="PTHR46447">
    <property type="entry name" value="INTERLEUKIN ENHANCER-BINDING FACTOR"/>
    <property type="match status" value="1"/>
</dbReference>
<dbReference type="OrthoDB" id="5775647at2759"/>
<dbReference type="Pfam" id="PF20965">
    <property type="entry name" value="DZF_C"/>
    <property type="match status" value="1"/>
</dbReference>
<organism evidence="9 10">
    <name type="scientific">Melipona quadrifasciata</name>
    <dbReference type="NCBI Taxonomy" id="166423"/>
    <lineage>
        <taxon>Eukaryota</taxon>
        <taxon>Metazoa</taxon>
        <taxon>Ecdysozoa</taxon>
        <taxon>Arthropoda</taxon>
        <taxon>Hexapoda</taxon>
        <taxon>Insecta</taxon>
        <taxon>Pterygota</taxon>
        <taxon>Neoptera</taxon>
        <taxon>Endopterygota</taxon>
        <taxon>Hymenoptera</taxon>
        <taxon>Apocrita</taxon>
        <taxon>Aculeata</taxon>
        <taxon>Apoidea</taxon>
        <taxon>Anthophila</taxon>
        <taxon>Apidae</taxon>
        <taxon>Melipona</taxon>
    </lineage>
</organism>
<dbReference type="SUPFAM" id="SSF81301">
    <property type="entry name" value="Nucleotidyltransferase"/>
    <property type="match status" value="1"/>
</dbReference>
<dbReference type="Gene3D" id="1.10.1410.40">
    <property type="match status" value="1"/>
</dbReference>
<dbReference type="InterPro" id="IPR049402">
    <property type="entry name" value="DZF_dom_C"/>
</dbReference>
<dbReference type="AlphaFoldDB" id="A0A0M8ZZG1"/>
<dbReference type="PROSITE" id="PS50152">
    <property type="entry name" value="25A_SYNTH_3"/>
    <property type="match status" value="1"/>
</dbReference>
<dbReference type="GO" id="GO:0003677">
    <property type="term" value="F:DNA binding"/>
    <property type="evidence" value="ECO:0007669"/>
    <property type="project" value="UniProtKB-KW"/>
</dbReference>
<dbReference type="SMART" id="SM00572">
    <property type="entry name" value="DZF"/>
    <property type="match status" value="1"/>
</dbReference>
<dbReference type="Proteomes" id="UP000053105">
    <property type="component" value="Unassembled WGS sequence"/>
</dbReference>
<evidence type="ECO:0000256" key="6">
    <source>
        <dbReference type="ARBA" id="ARBA00023242"/>
    </source>
</evidence>
<evidence type="ECO:0000259" key="8">
    <source>
        <dbReference type="PROSITE" id="PS51703"/>
    </source>
</evidence>
<sequence>MALQMLFVQYYSSPSCSSTKFPMTTLIHLMLLDSGYTKILLNAFVPMFRHNMVRGGRGGMIRGGRGGMGRGMGFPRKQFLPRHPFDYTLCEAAFPRVKPAPDESDFQMALLKKNTDMCPTPKEQTSILNLVTKLQTVLDNLIVAPGSFEACQLEEVRQVGSFKKGTMIKGHNVADIVVILKTLPTKTAVEALGTKVNNDLKSVNPKEIFRLTHTERGFDIANNEATVRVLITTLHQNLRKLESDQHLDVKICQGHLAAIRHSRWFEENAHHSSIKVLIRLLRDLRSRFEGLEPLSPWMLDLLAHNAIMNNPSRQALPINQAYKRVLQLLASGLFLPGSAGISDPCEGGNIRVHTAMTLEQQDLVCLTAQTLLRVLAHGGYRPLLEGTNKLAVEMSVWAGGVVASPLDKAYEPPTEQEQQEDMEESNEEMITESA</sequence>
<protein>
    <submittedName>
        <fullName evidence="9">Interleukin enhancer-binding factor 2 like protein</fullName>
    </submittedName>
</protein>
<evidence type="ECO:0000256" key="3">
    <source>
        <dbReference type="ARBA" id="ARBA00023125"/>
    </source>
</evidence>
<keyword evidence="10" id="KW-1185">Reference proteome</keyword>
<evidence type="ECO:0000256" key="1">
    <source>
        <dbReference type="ARBA" id="ARBA00004123"/>
    </source>
</evidence>
<evidence type="ECO:0000256" key="7">
    <source>
        <dbReference type="SAM" id="MobiDB-lite"/>
    </source>
</evidence>
<dbReference type="GO" id="GO:0003725">
    <property type="term" value="F:double-stranded RNA binding"/>
    <property type="evidence" value="ECO:0007669"/>
    <property type="project" value="TreeGrafter"/>
</dbReference>
<dbReference type="PANTHER" id="PTHR46447:SF1">
    <property type="entry name" value="INTERLEUKIN ENHANCER-BINDING FACTOR 2"/>
    <property type="match status" value="1"/>
</dbReference>
<reference evidence="9 10" key="1">
    <citation type="submission" date="2015-07" db="EMBL/GenBank/DDBJ databases">
        <title>The genome of Melipona quadrifasciata.</title>
        <authorList>
            <person name="Pan H."/>
            <person name="Kapheim K."/>
        </authorList>
    </citation>
    <scope>NUCLEOTIDE SEQUENCE [LARGE SCALE GENOMIC DNA]</scope>
    <source>
        <strain evidence="9">0111107301</strain>
        <tissue evidence="9">Whole body</tissue>
    </source>
</reference>
<dbReference type="InterPro" id="IPR052134">
    <property type="entry name" value="ILF2"/>
</dbReference>
<keyword evidence="4" id="KW-0010">Activator</keyword>
<dbReference type="EMBL" id="KQ435812">
    <property type="protein sequence ID" value="KOX72763.1"/>
    <property type="molecule type" value="Genomic_DNA"/>
</dbReference>
<gene>
    <name evidence="9" type="ORF">WN51_00703</name>
</gene>